<keyword evidence="1" id="KW-0472">Membrane</keyword>
<reference evidence="3 4" key="1">
    <citation type="journal article" date="2015" name="Nature">
        <title>rRNA introns, odd ribosomes, and small enigmatic genomes across a large radiation of phyla.</title>
        <authorList>
            <person name="Brown C.T."/>
            <person name="Hug L.A."/>
            <person name="Thomas B.C."/>
            <person name="Sharon I."/>
            <person name="Castelle C.J."/>
            <person name="Singh A."/>
            <person name="Wilkins M.J."/>
            <person name="Williams K.H."/>
            <person name="Banfield J.F."/>
        </authorList>
    </citation>
    <scope>NUCLEOTIDE SEQUENCE [LARGE SCALE GENOMIC DNA]</scope>
</reference>
<proteinExistence type="predicted"/>
<dbReference type="AlphaFoldDB" id="A0A0G1JXL6"/>
<name>A0A0G1JXL6_9BACT</name>
<feature type="domain" description="DUF5698" evidence="2">
    <location>
        <begin position="22"/>
        <end position="78"/>
    </location>
</feature>
<evidence type="ECO:0000259" key="2">
    <source>
        <dbReference type="Pfam" id="PF18955"/>
    </source>
</evidence>
<accession>A0A0G1JXL6</accession>
<keyword evidence="1" id="KW-0812">Transmembrane</keyword>
<feature type="transmembrane region" description="Helical" evidence="1">
    <location>
        <begin position="6"/>
        <end position="23"/>
    </location>
</feature>
<evidence type="ECO:0000313" key="4">
    <source>
        <dbReference type="Proteomes" id="UP000034172"/>
    </source>
</evidence>
<protein>
    <recommendedName>
        <fullName evidence="2">DUF5698 domain-containing protein</fullName>
    </recommendedName>
</protein>
<dbReference type="InterPro" id="IPR044035">
    <property type="entry name" value="DUF5698"/>
</dbReference>
<evidence type="ECO:0000313" key="3">
    <source>
        <dbReference type="EMBL" id="KKT48617.1"/>
    </source>
</evidence>
<feature type="transmembrane region" description="Helical" evidence="1">
    <location>
        <begin position="61"/>
        <end position="80"/>
    </location>
</feature>
<dbReference type="Pfam" id="PF18955">
    <property type="entry name" value="DUF5698"/>
    <property type="match status" value="1"/>
</dbReference>
<organism evidence="3 4">
    <name type="scientific">Candidatus Collierbacteria bacterium GW2011_GWC2_44_18</name>
    <dbReference type="NCBI Taxonomy" id="1618392"/>
    <lineage>
        <taxon>Bacteria</taxon>
        <taxon>Candidatus Collieribacteriota</taxon>
    </lineage>
</organism>
<comment type="caution">
    <text evidence="3">The sequence shown here is derived from an EMBL/GenBank/DDBJ whole genome shotgun (WGS) entry which is preliminary data.</text>
</comment>
<evidence type="ECO:0000256" key="1">
    <source>
        <dbReference type="SAM" id="Phobius"/>
    </source>
</evidence>
<feature type="transmembrane region" description="Helical" evidence="1">
    <location>
        <begin position="35"/>
        <end position="55"/>
    </location>
</feature>
<dbReference type="STRING" id="1618392.UW41_C0023G0011"/>
<keyword evidence="1" id="KW-1133">Transmembrane helix</keyword>
<dbReference type="Proteomes" id="UP000034172">
    <property type="component" value="Unassembled WGS sequence"/>
</dbReference>
<gene>
    <name evidence="3" type="ORF">UW41_C0023G0011</name>
</gene>
<dbReference type="EMBL" id="LCIE01000023">
    <property type="protein sequence ID" value="KKT48617.1"/>
    <property type="molecule type" value="Genomic_DNA"/>
</dbReference>
<sequence length="85" mass="9765">MQFLLNILMYFAVGFLEMFMATQRTYWISKGRSRAAALLVFFESFVAMFVIYQVATNLNNNFLLIAVYSLGNAIGTYVNLEKVPF</sequence>